<feature type="domain" description="Flagellar basal body rod protein N-terminal" evidence="7">
    <location>
        <begin position="5"/>
        <end position="35"/>
    </location>
</feature>
<evidence type="ECO:0000256" key="2">
    <source>
        <dbReference type="ARBA" id="ARBA00009677"/>
    </source>
</evidence>
<evidence type="ECO:0000259" key="8">
    <source>
        <dbReference type="Pfam" id="PF06429"/>
    </source>
</evidence>
<dbReference type="InterPro" id="IPR001444">
    <property type="entry name" value="Flag_bb_rod_N"/>
</dbReference>
<evidence type="ECO:0000256" key="5">
    <source>
        <dbReference type="ARBA" id="ARBA00040228"/>
    </source>
</evidence>
<dbReference type="PANTHER" id="PTHR30435">
    <property type="entry name" value="FLAGELLAR PROTEIN"/>
    <property type="match status" value="1"/>
</dbReference>
<dbReference type="NCBIfam" id="TIGR03506">
    <property type="entry name" value="FlgEFG_subfam"/>
    <property type="match status" value="1"/>
</dbReference>
<proteinExistence type="inferred from homology"/>
<dbReference type="Pfam" id="PF06429">
    <property type="entry name" value="Flg_bbr_C"/>
    <property type="match status" value="1"/>
</dbReference>
<protein>
    <recommendedName>
        <fullName evidence="5 6">Flagellar basal-body rod protein FlgF</fullName>
    </recommendedName>
</protein>
<keyword evidence="10" id="KW-0966">Cell projection</keyword>
<evidence type="ECO:0000313" key="11">
    <source>
        <dbReference type="Proteomes" id="UP000195807"/>
    </source>
</evidence>
<dbReference type="SUPFAM" id="SSF117143">
    <property type="entry name" value="Flagellar hook protein flgE"/>
    <property type="match status" value="1"/>
</dbReference>
<dbReference type="InterPro" id="IPR037925">
    <property type="entry name" value="FlgE/F/G-like"/>
</dbReference>
<evidence type="ECO:0000256" key="1">
    <source>
        <dbReference type="ARBA" id="ARBA00004117"/>
    </source>
</evidence>
<evidence type="ECO:0000313" key="10">
    <source>
        <dbReference type="EMBL" id="ARU15950.1"/>
    </source>
</evidence>
<dbReference type="GO" id="GO:0071978">
    <property type="term" value="P:bacterial-type flagellum-dependent swarming motility"/>
    <property type="evidence" value="ECO:0007669"/>
    <property type="project" value="TreeGrafter"/>
</dbReference>
<evidence type="ECO:0000259" key="9">
    <source>
        <dbReference type="Pfam" id="PF22692"/>
    </source>
</evidence>
<dbReference type="InterPro" id="IPR020013">
    <property type="entry name" value="Flagellar_FlgE/F/G"/>
</dbReference>
<dbReference type="InterPro" id="IPR053967">
    <property type="entry name" value="LlgE_F_G-like_D1"/>
</dbReference>
<dbReference type="InterPro" id="IPR010930">
    <property type="entry name" value="Flg_bb/hook_C_dom"/>
</dbReference>
<gene>
    <name evidence="10" type="ORF">A9D14_06815</name>
</gene>
<feature type="domain" description="Flagellar hook protein FlgE/F/G-like D1" evidence="9">
    <location>
        <begin position="81"/>
        <end position="144"/>
    </location>
</feature>
<evidence type="ECO:0000256" key="3">
    <source>
        <dbReference type="ARBA" id="ARBA00023143"/>
    </source>
</evidence>
<reference evidence="10 11" key="1">
    <citation type="submission" date="2017-01" db="EMBL/GenBank/DDBJ databases">
        <title>Complete genome sequence of esterase-producing bacterium Croceicoccus marinus E4A9.</title>
        <authorList>
            <person name="Wu Y.-H."/>
            <person name="Cheng H."/>
            <person name="Xu L."/>
            <person name="Huo Y.-Y."/>
            <person name="Wang C.-S."/>
            <person name="Xu X.-W."/>
        </authorList>
    </citation>
    <scope>NUCLEOTIDE SEQUENCE [LARGE SCALE GENOMIC DNA]</scope>
    <source>
        <strain evidence="10 11">E4A9</strain>
    </source>
</reference>
<dbReference type="Pfam" id="PF00460">
    <property type="entry name" value="Flg_bb_rod"/>
    <property type="match status" value="1"/>
</dbReference>
<keyword evidence="10" id="KW-0282">Flagellum</keyword>
<dbReference type="PANTHER" id="PTHR30435:SF18">
    <property type="entry name" value="FLAGELLAR BASAL-BODY ROD PROTEIN FLGF"/>
    <property type="match status" value="1"/>
</dbReference>
<keyword evidence="10" id="KW-0969">Cilium</keyword>
<feature type="domain" description="Flagellar basal-body/hook protein C-terminal" evidence="8">
    <location>
        <begin position="198"/>
        <end position="242"/>
    </location>
</feature>
<dbReference type="STRING" id="450378.GCA_001661675_01363"/>
<dbReference type="AlphaFoldDB" id="A0A1Z1FB08"/>
<comment type="subcellular location">
    <subcellularLocation>
        <location evidence="1 6">Bacterial flagellum basal body</location>
    </subcellularLocation>
</comment>
<comment type="similarity">
    <text evidence="2 6">Belongs to the flagella basal body rod proteins family.</text>
</comment>
<dbReference type="Pfam" id="PF22692">
    <property type="entry name" value="LlgE_F_G_D1"/>
    <property type="match status" value="1"/>
</dbReference>
<keyword evidence="11" id="KW-1185">Reference proteome</keyword>
<dbReference type="KEGG" id="cman:A9D14_06815"/>
<evidence type="ECO:0000256" key="6">
    <source>
        <dbReference type="RuleBase" id="RU362116"/>
    </source>
</evidence>
<dbReference type="OrthoDB" id="9804559at2"/>
<dbReference type="GO" id="GO:0030694">
    <property type="term" value="C:bacterial-type flagellum basal body, rod"/>
    <property type="evidence" value="ECO:0007669"/>
    <property type="project" value="UniProtKB-UniRule"/>
</dbReference>
<dbReference type="NCBIfam" id="NF009280">
    <property type="entry name" value="PRK12640.1"/>
    <property type="match status" value="1"/>
</dbReference>
<dbReference type="EMBL" id="CP019602">
    <property type="protein sequence ID" value="ARU15950.1"/>
    <property type="molecule type" value="Genomic_DNA"/>
</dbReference>
<sequence>MDRLIYSAVSGMSASMVRQRAIASNMANAQTTGFKAEIFDSRPVTLDGGPVEVRAQNRTEVRGAQMADGEVSDTGNPLDIAMQGHVLLAVQAPDGSEAYTRRGDLSISPSGVLQTGDGLPVIGDAGPVTVPLGGDVAIAPDGAILLSDPAVPAAAPERIGRLKLASATGSELVKGLDGQFRVRGGGVLPDDLDAKLITGALEGSNVVSSEVLVEMIEAQRLFEIRTNVVSTARDLDESAARLMRLS</sequence>
<comment type="subunit">
    <text evidence="4 6">The basal body constitutes a major portion of the flagellar organelle and consists of five rings (E,L,P,S, and M) mounted on a central rod. The rod consists of about 26 subunits of FlgG in the distal portion, and FlgB, FlgC and FlgF are thought to build up the proximal portion of the rod with about 6 subunits each.</text>
</comment>
<accession>A0A1Z1FB08</accession>
<organism evidence="10 11">
    <name type="scientific">Croceicoccus marinus</name>
    <dbReference type="NCBI Taxonomy" id="450378"/>
    <lineage>
        <taxon>Bacteria</taxon>
        <taxon>Pseudomonadati</taxon>
        <taxon>Pseudomonadota</taxon>
        <taxon>Alphaproteobacteria</taxon>
        <taxon>Sphingomonadales</taxon>
        <taxon>Erythrobacteraceae</taxon>
        <taxon>Croceicoccus</taxon>
    </lineage>
</organism>
<evidence type="ECO:0000259" key="7">
    <source>
        <dbReference type="Pfam" id="PF00460"/>
    </source>
</evidence>
<dbReference type="Proteomes" id="UP000195807">
    <property type="component" value="Chromosome"/>
</dbReference>
<evidence type="ECO:0000256" key="4">
    <source>
        <dbReference type="ARBA" id="ARBA00038560"/>
    </source>
</evidence>
<dbReference type="RefSeq" id="WP_066844371.1">
    <property type="nucleotide sequence ID" value="NZ_CP019602.1"/>
</dbReference>
<name>A0A1Z1FB08_9SPHN</name>
<keyword evidence="3 6" id="KW-0975">Bacterial flagellum</keyword>